<comment type="caution">
    <text evidence="1">The sequence shown here is derived from an EMBL/GenBank/DDBJ whole genome shotgun (WGS) entry which is preliminary data.</text>
</comment>
<reference evidence="1 2" key="1">
    <citation type="submission" date="2016-03" db="EMBL/GenBank/DDBJ databases">
        <title>Draft Genome Sequence of the Strain BR 10245 (Bradyrhizobium sp.) isolated from nodules of Centrolobium paraense.</title>
        <authorList>
            <person name="Simoes-Araujo J.L.Sr."/>
            <person name="Barauna A.C."/>
            <person name="Silva K."/>
            <person name="Zilli J.E."/>
        </authorList>
    </citation>
    <scope>NUCLEOTIDE SEQUENCE [LARGE SCALE GENOMIC DNA]</scope>
    <source>
        <strain evidence="1 2">BR 10245</strain>
    </source>
</reference>
<dbReference type="Proteomes" id="UP000076959">
    <property type="component" value="Unassembled WGS sequence"/>
</dbReference>
<protein>
    <submittedName>
        <fullName evidence="1">Uncharacterized protein</fullName>
    </submittedName>
</protein>
<evidence type="ECO:0000313" key="2">
    <source>
        <dbReference type="Proteomes" id="UP000076959"/>
    </source>
</evidence>
<sequence>MVMIHLPFEVMLGSDVCRYLMLDGSRMGRVTQRRAFFFATAKARPQSIIPTQFRLPDPCKCRGRPKGECAAQHCRDLLPHSVSNYEIREYLVQERLGWA</sequence>
<proteinExistence type="predicted"/>
<accession>A0A176YGD8</accession>
<organism evidence="1 2">
    <name type="scientific">Bradyrhizobium centrolobii</name>
    <dbReference type="NCBI Taxonomy" id="1505087"/>
    <lineage>
        <taxon>Bacteria</taxon>
        <taxon>Pseudomonadati</taxon>
        <taxon>Pseudomonadota</taxon>
        <taxon>Alphaproteobacteria</taxon>
        <taxon>Hyphomicrobiales</taxon>
        <taxon>Nitrobacteraceae</taxon>
        <taxon>Bradyrhizobium</taxon>
    </lineage>
</organism>
<gene>
    <name evidence="1" type="ORF">AYJ54_02055</name>
</gene>
<keyword evidence="2" id="KW-1185">Reference proteome</keyword>
<dbReference type="AlphaFoldDB" id="A0A176YGD8"/>
<dbReference type="STRING" id="1505087.AYJ54_02055"/>
<evidence type="ECO:0000313" key="1">
    <source>
        <dbReference type="EMBL" id="OAF05704.1"/>
    </source>
</evidence>
<dbReference type="EMBL" id="LUUB01000079">
    <property type="protein sequence ID" value="OAF05704.1"/>
    <property type="molecule type" value="Genomic_DNA"/>
</dbReference>
<name>A0A176YGD8_9BRAD</name>